<accession>A0A314Y7C7</accession>
<evidence type="ECO:0000313" key="2">
    <source>
        <dbReference type="Proteomes" id="UP000250321"/>
    </source>
</evidence>
<name>A0A314Y7C7_PRUYE</name>
<keyword evidence="2" id="KW-1185">Reference proteome</keyword>
<organism evidence="1 2">
    <name type="scientific">Prunus yedoensis var. nudiflora</name>
    <dbReference type="NCBI Taxonomy" id="2094558"/>
    <lineage>
        <taxon>Eukaryota</taxon>
        <taxon>Viridiplantae</taxon>
        <taxon>Streptophyta</taxon>
        <taxon>Embryophyta</taxon>
        <taxon>Tracheophyta</taxon>
        <taxon>Spermatophyta</taxon>
        <taxon>Magnoliopsida</taxon>
        <taxon>eudicotyledons</taxon>
        <taxon>Gunneridae</taxon>
        <taxon>Pentapetalae</taxon>
        <taxon>rosids</taxon>
        <taxon>fabids</taxon>
        <taxon>Rosales</taxon>
        <taxon>Rosaceae</taxon>
        <taxon>Amygdaloideae</taxon>
        <taxon>Amygdaleae</taxon>
        <taxon>Prunus</taxon>
    </lineage>
</organism>
<dbReference type="OrthoDB" id="1751997at2759"/>
<comment type="caution">
    <text evidence="1">The sequence shown here is derived from an EMBL/GenBank/DDBJ whole genome shotgun (WGS) entry which is preliminary data.</text>
</comment>
<evidence type="ECO:0000313" key="1">
    <source>
        <dbReference type="EMBL" id="PQP99937.1"/>
    </source>
</evidence>
<gene>
    <name evidence="1" type="ORF">Pyn_24611</name>
</gene>
<dbReference type="EMBL" id="PJQY01001756">
    <property type="protein sequence ID" value="PQP99937.1"/>
    <property type="molecule type" value="Genomic_DNA"/>
</dbReference>
<dbReference type="STRING" id="2094558.A0A314Y7C7"/>
<proteinExistence type="predicted"/>
<dbReference type="Proteomes" id="UP000250321">
    <property type="component" value="Unassembled WGS sequence"/>
</dbReference>
<reference evidence="1 2" key="1">
    <citation type="submission" date="2018-02" db="EMBL/GenBank/DDBJ databases">
        <title>Draft genome of wild Prunus yedoensis var. nudiflora.</title>
        <authorList>
            <person name="Baek S."/>
            <person name="Kim J.-H."/>
            <person name="Choi K."/>
            <person name="Kim G.-B."/>
            <person name="Cho A."/>
            <person name="Jang H."/>
            <person name="Shin C.-H."/>
            <person name="Yu H.-J."/>
            <person name="Mun J.-H."/>
        </authorList>
    </citation>
    <scope>NUCLEOTIDE SEQUENCE [LARGE SCALE GENOMIC DNA]</scope>
    <source>
        <strain evidence="2">cv. Jeju island</strain>
        <tissue evidence="1">Leaf</tissue>
    </source>
</reference>
<protein>
    <submittedName>
        <fullName evidence="1">TMV resistance protein N-like</fullName>
    </submittedName>
</protein>
<sequence>MGFAVCIAFAIQERSPNCDHALKYPSFDYNYTHIITCKVDINGKEMTARRRPFVVLNAELGQAVSDHLWVVFFPRHFPQLWKGISDQVKFPSGTEWWQGIFGQITFSITARVGHGVIVKQCAARLVYEEDLEELDPRFSGRTRSNVSISEVVQNSPLTQTSRS</sequence>
<dbReference type="AlphaFoldDB" id="A0A314Y7C7"/>